<dbReference type="Pfam" id="PF01433">
    <property type="entry name" value="Peptidase_M1"/>
    <property type="match status" value="1"/>
</dbReference>
<dbReference type="AlphaFoldDB" id="A0A381VMX2"/>
<dbReference type="EMBL" id="UINC01009287">
    <property type="protein sequence ID" value="SVA41676.1"/>
    <property type="molecule type" value="Genomic_DNA"/>
</dbReference>
<sequence>MINKRLFLFLTLAFIVSSLHSEKNGYWHQDVEYVMEIILLDSVQQLSGNTRVTYTNQSPDTLNEVFMHLYPNAFQIGSVKYREYLNNYGRSYRAKFFKDGLDGYESRIAIHSFSISQKKEDMLYEYHIDDTILKADLSRPLFPGDKIRIDIGWTHHVGDQIERAGYVGGQYNMAQWYPKMVVYDDQGWHSEPFHAEGEFYGEFGTFDVTLEVPERFIVGATGEVVSGDPGWSSVEVDTTIVFDEWIENFNENYVEPDSAKWRKVRFHAEDVHDFAWIASTEFLYEHGSWNGIDVHVLYNKDNGQDWTREVTKRSIRALKWLTKNFGEYAYPQITNTDRSRGGGMEYPMLIMDGSDRESLIVHEIGHIWFYGIVANNEVDEAWLDEGFTSVQTRDYMMDRYGAHGFDLTSDDWVEPYQRKWPFTSSLHSAQWGTIRYITSGHDEPISRSSYLFKNGSSYRQNAYTKPSLMLNELRYILGDSLYYAGMQAYYSEWKLKHTNEERFLTSLENTTKLDLDWFFDPWLHDTRIMDYGINSWEKHENEDGSWTVELELRNHGNRYMPLIIETEMEDGNIHRDWWKDHLWRFRDTLRYDLPSDPVRVTLDPDVQTVDVDYRNNTTEMKTSFIFDWPGLSYNPRNEFVYRWMPTLYYHELDGLTPGFRLDRTY</sequence>
<dbReference type="GO" id="GO:0008270">
    <property type="term" value="F:zinc ion binding"/>
    <property type="evidence" value="ECO:0007669"/>
    <property type="project" value="InterPro"/>
</dbReference>
<gene>
    <name evidence="2" type="ORF">METZ01_LOCUS94530</name>
</gene>
<evidence type="ECO:0000259" key="1">
    <source>
        <dbReference type="Pfam" id="PF01433"/>
    </source>
</evidence>
<name>A0A381VMX2_9ZZZZ</name>
<dbReference type="InterPro" id="IPR014782">
    <property type="entry name" value="Peptidase_M1_dom"/>
</dbReference>
<organism evidence="2">
    <name type="scientific">marine metagenome</name>
    <dbReference type="NCBI Taxonomy" id="408172"/>
    <lineage>
        <taxon>unclassified sequences</taxon>
        <taxon>metagenomes</taxon>
        <taxon>ecological metagenomes</taxon>
    </lineage>
</organism>
<dbReference type="Gene3D" id="1.10.390.10">
    <property type="entry name" value="Neutral Protease Domain 2"/>
    <property type="match status" value="1"/>
</dbReference>
<evidence type="ECO:0000313" key="2">
    <source>
        <dbReference type="EMBL" id="SVA41676.1"/>
    </source>
</evidence>
<dbReference type="GO" id="GO:0008237">
    <property type="term" value="F:metallopeptidase activity"/>
    <property type="evidence" value="ECO:0007669"/>
    <property type="project" value="InterPro"/>
</dbReference>
<protein>
    <recommendedName>
        <fullName evidence="1">Peptidase M1 membrane alanine aminopeptidase domain-containing protein</fullName>
    </recommendedName>
</protein>
<feature type="domain" description="Peptidase M1 membrane alanine aminopeptidase" evidence="1">
    <location>
        <begin position="356"/>
        <end position="522"/>
    </location>
</feature>
<proteinExistence type="predicted"/>
<feature type="non-terminal residue" evidence="2">
    <location>
        <position position="665"/>
    </location>
</feature>
<dbReference type="InterPro" id="IPR027268">
    <property type="entry name" value="Peptidase_M4/M1_CTD_sf"/>
</dbReference>
<dbReference type="CDD" id="cd09604">
    <property type="entry name" value="M1_APN_like"/>
    <property type="match status" value="1"/>
</dbReference>
<dbReference type="SUPFAM" id="SSF55486">
    <property type="entry name" value="Metalloproteases ('zincins'), catalytic domain"/>
    <property type="match status" value="1"/>
</dbReference>
<reference evidence="2" key="1">
    <citation type="submission" date="2018-05" db="EMBL/GenBank/DDBJ databases">
        <authorList>
            <person name="Lanie J.A."/>
            <person name="Ng W.-L."/>
            <person name="Kazmierczak K.M."/>
            <person name="Andrzejewski T.M."/>
            <person name="Davidsen T.M."/>
            <person name="Wayne K.J."/>
            <person name="Tettelin H."/>
            <person name="Glass J.I."/>
            <person name="Rusch D."/>
            <person name="Podicherti R."/>
            <person name="Tsui H.-C.T."/>
            <person name="Winkler M.E."/>
        </authorList>
    </citation>
    <scope>NUCLEOTIDE SEQUENCE</scope>
</reference>
<accession>A0A381VMX2</accession>